<dbReference type="PROSITE" id="PS50102">
    <property type="entry name" value="RRM"/>
    <property type="match status" value="1"/>
</dbReference>
<dbReference type="SUPFAM" id="SSF54928">
    <property type="entry name" value="RNA-binding domain, RBD"/>
    <property type="match status" value="1"/>
</dbReference>
<dbReference type="InterPro" id="IPR000504">
    <property type="entry name" value="RRM_dom"/>
</dbReference>
<dbReference type="EMBL" id="KD162880">
    <property type="protein sequence ID" value="EMS56064.1"/>
    <property type="molecule type" value="Genomic_DNA"/>
</dbReference>
<dbReference type="GO" id="GO:0003723">
    <property type="term" value="F:RNA binding"/>
    <property type="evidence" value="ECO:0007669"/>
    <property type="project" value="UniProtKB-UniRule"/>
</dbReference>
<dbReference type="Gene3D" id="3.30.70.330">
    <property type="match status" value="1"/>
</dbReference>
<dbReference type="OMA" id="TITHAQD"/>
<dbReference type="InterPro" id="IPR035979">
    <property type="entry name" value="RBD_domain_sf"/>
</dbReference>
<keyword evidence="1" id="KW-0694">RNA-binding</keyword>
<dbReference type="FunFam" id="3.30.70.330:FF:000820">
    <property type="entry name" value="RNA recognition motif-containing protein"/>
    <property type="match status" value="1"/>
</dbReference>
<dbReference type="InterPro" id="IPR012677">
    <property type="entry name" value="Nucleotide-bd_a/b_plait_sf"/>
</dbReference>
<evidence type="ECO:0000256" key="1">
    <source>
        <dbReference type="PROSITE-ProRule" id="PRU00176"/>
    </source>
</evidence>
<name>M8A6N4_TRIUA</name>
<dbReference type="AlphaFoldDB" id="M8A6N4"/>
<dbReference type="PANTHER" id="PTHR32343:SF29">
    <property type="entry name" value="RNA-BINDING (RRM_RBD_RNP MOTIFS) FAMILY PROTEIN"/>
    <property type="match status" value="1"/>
</dbReference>
<gene>
    <name evidence="2" type="ORF">TRIUR3_34668</name>
</gene>
<sequence>MEVSACVRNLSHESQLPSLIFFFSSVGARAVVGPAVSRSRSKTPGWMEATGGVVSDDFCPAWSSGDGAGGHEDEHLPVAAFPLDSARSSPKRPAAQRNAGQRLDGGCARRLPAPRNFLSLSELRSEGEDGGRWCGVGWGAKVRTVKVGNISLSASKREITEFFSFSGDIEYVEMQSETDWSQLAYVTFKDSQGADTAVLLSGATIVDLSVIITPVENYQLPPEAHKQLPGENSPSAESAVRKAEDVVSSMMAKGFVLSKDALNMARSFDERHNIMSTATATVVSLDHQYGLSEKISLGRAVVGSKVKEVDERYQVSELTRSALAAAEQKASVAGSALMGNQYVSAGASWLTSAFGMVTKAAGDMGSMAKDKVDKAEEERKAIMWEERNGLVSEYAKIHLDEHSSWEPAVLPVESMDEQKLQAV</sequence>
<evidence type="ECO:0000313" key="2">
    <source>
        <dbReference type="EMBL" id="EMS56064.1"/>
    </source>
</evidence>
<accession>M8A6N4</accession>
<dbReference type="Pfam" id="PF00076">
    <property type="entry name" value="RRM_1"/>
    <property type="match status" value="1"/>
</dbReference>
<dbReference type="SMART" id="SM00360">
    <property type="entry name" value="RRM"/>
    <property type="match status" value="1"/>
</dbReference>
<dbReference type="eggNOG" id="ENOG502QVG7">
    <property type="taxonomic scope" value="Eukaryota"/>
</dbReference>
<reference evidence="2" key="1">
    <citation type="journal article" date="2013" name="Nature">
        <title>Draft genome of the wheat A-genome progenitor Triticum urartu.</title>
        <authorList>
            <person name="Ling H.Q."/>
            <person name="Zhao S."/>
            <person name="Liu D."/>
            <person name="Wang J."/>
            <person name="Sun H."/>
            <person name="Zhang C."/>
            <person name="Fan H."/>
            <person name="Li D."/>
            <person name="Dong L."/>
            <person name="Tao Y."/>
            <person name="Gao C."/>
            <person name="Wu H."/>
            <person name="Li Y."/>
            <person name="Cui Y."/>
            <person name="Guo X."/>
            <person name="Zheng S."/>
            <person name="Wang B."/>
            <person name="Yu K."/>
            <person name="Liang Q."/>
            <person name="Yang W."/>
            <person name="Lou X."/>
            <person name="Chen J."/>
            <person name="Feng M."/>
            <person name="Jian J."/>
            <person name="Zhang X."/>
            <person name="Luo G."/>
            <person name="Jiang Y."/>
            <person name="Liu J."/>
            <person name="Wang Z."/>
            <person name="Sha Y."/>
            <person name="Zhang B."/>
            <person name="Wu H."/>
            <person name="Tang D."/>
            <person name="Shen Q."/>
            <person name="Xue P."/>
            <person name="Zou S."/>
            <person name="Wang X."/>
            <person name="Liu X."/>
            <person name="Wang F."/>
            <person name="Yang Y."/>
            <person name="An X."/>
            <person name="Dong Z."/>
            <person name="Zhang K."/>
            <person name="Zhang X."/>
            <person name="Luo M.C."/>
            <person name="Dvorak J."/>
            <person name="Tong Y."/>
            <person name="Wang J."/>
            <person name="Yang H."/>
            <person name="Li Z."/>
            <person name="Wang D."/>
            <person name="Zhang A."/>
            <person name="Wang J."/>
        </authorList>
    </citation>
    <scope>NUCLEOTIDE SEQUENCE</scope>
</reference>
<proteinExistence type="predicted"/>
<dbReference type="STRING" id="4572.M8A6N4"/>
<protein>
    <submittedName>
        <fullName evidence="2">Protein vip1</fullName>
    </submittedName>
</protein>
<dbReference type="PANTHER" id="PTHR32343">
    <property type="entry name" value="SERINE/ARGININE-RICH SPLICING FACTOR"/>
    <property type="match status" value="1"/>
</dbReference>
<organism evidence="2">
    <name type="scientific">Triticum urartu</name>
    <name type="common">Red wild einkorn</name>
    <name type="synonym">Crithodium urartu</name>
    <dbReference type="NCBI Taxonomy" id="4572"/>
    <lineage>
        <taxon>Eukaryota</taxon>
        <taxon>Viridiplantae</taxon>
        <taxon>Streptophyta</taxon>
        <taxon>Embryophyta</taxon>
        <taxon>Tracheophyta</taxon>
        <taxon>Spermatophyta</taxon>
        <taxon>Magnoliopsida</taxon>
        <taxon>Liliopsida</taxon>
        <taxon>Poales</taxon>
        <taxon>Poaceae</taxon>
        <taxon>BOP clade</taxon>
        <taxon>Pooideae</taxon>
        <taxon>Triticodae</taxon>
        <taxon>Triticeae</taxon>
        <taxon>Triticinae</taxon>
        <taxon>Triticum</taxon>
    </lineage>
</organism>